<proteinExistence type="predicted"/>
<dbReference type="SUPFAM" id="SSF52833">
    <property type="entry name" value="Thioredoxin-like"/>
    <property type="match status" value="1"/>
</dbReference>
<evidence type="ECO:0000313" key="2">
    <source>
        <dbReference type="EMBL" id="MFC3181521.1"/>
    </source>
</evidence>
<evidence type="ECO:0000313" key="3">
    <source>
        <dbReference type="Proteomes" id="UP001595547"/>
    </source>
</evidence>
<organism evidence="2 3">
    <name type="scientific">Cypionkella sinensis</name>
    <dbReference type="NCBI Taxonomy" id="1756043"/>
    <lineage>
        <taxon>Bacteria</taxon>
        <taxon>Pseudomonadati</taxon>
        <taxon>Pseudomonadota</taxon>
        <taxon>Alphaproteobacteria</taxon>
        <taxon>Rhodobacterales</taxon>
        <taxon>Paracoccaceae</taxon>
        <taxon>Cypionkella</taxon>
    </lineage>
</organism>
<accession>A0ABV7IYC0</accession>
<reference evidence="3" key="1">
    <citation type="journal article" date="2019" name="Int. J. Syst. Evol. Microbiol.">
        <title>The Global Catalogue of Microorganisms (GCM) 10K type strain sequencing project: providing services to taxonomists for standard genome sequencing and annotation.</title>
        <authorList>
            <consortium name="The Broad Institute Genomics Platform"/>
            <consortium name="The Broad Institute Genome Sequencing Center for Infectious Disease"/>
            <person name="Wu L."/>
            <person name="Ma J."/>
        </authorList>
    </citation>
    <scope>NUCLEOTIDE SEQUENCE [LARGE SCALE GENOMIC DNA]</scope>
    <source>
        <strain evidence="3">KCTC 52039</strain>
    </source>
</reference>
<dbReference type="InterPro" id="IPR036249">
    <property type="entry name" value="Thioredoxin-like_sf"/>
</dbReference>
<dbReference type="EMBL" id="JBHRTO010000001">
    <property type="protein sequence ID" value="MFC3181521.1"/>
    <property type="molecule type" value="Genomic_DNA"/>
</dbReference>
<sequence length="196" mass="20813">MASYDALIARLRSSEAMANAPQVGALAPDFALPDAMGRLRRLQDLLADGPAVLSFNRGSWCPFCAEEIGAWAENRDALRAAGGRLIIVTPETGGRLAGLAQIAGEDAVVLCDPDLGVALRYGLAFPVGPLVLQQFREDGFDLAEAYGTSNGLLPAPATFLLDPSRQVHFSFVDPDFHHRAEPAAVLCALSSLIRPT</sequence>
<name>A0ABV7IYC0_9RHOB</name>
<dbReference type="Gene3D" id="3.40.30.10">
    <property type="entry name" value="Glutaredoxin"/>
    <property type="match status" value="1"/>
</dbReference>
<dbReference type="InterPro" id="IPR000866">
    <property type="entry name" value="AhpC/TSA"/>
</dbReference>
<dbReference type="CDD" id="cd02970">
    <property type="entry name" value="PRX_like2"/>
    <property type="match status" value="1"/>
</dbReference>
<gene>
    <name evidence="2" type="ORF">ACFOGH_11015</name>
</gene>
<dbReference type="RefSeq" id="WP_380073120.1">
    <property type="nucleotide sequence ID" value="NZ_JBHRTO010000001.1"/>
</dbReference>
<dbReference type="InterPro" id="IPR013766">
    <property type="entry name" value="Thioredoxin_domain"/>
</dbReference>
<evidence type="ECO:0000259" key="1">
    <source>
        <dbReference type="PROSITE" id="PS51352"/>
    </source>
</evidence>
<protein>
    <submittedName>
        <fullName evidence="2">Peroxiredoxin-like family protein</fullName>
    </submittedName>
</protein>
<dbReference type="Proteomes" id="UP001595547">
    <property type="component" value="Unassembled WGS sequence"/>
</dbReference>
<keyword evidence="3" id="KW-1185">Reference proteome</keyword>
<comment type="caution">
    <text evidence="2">The sequence shown here is derived from an EMBL/GenBank/DDBJ whole genome shotgun (WGS) entry which is preliminary data.</text>
</comment>
<feature type="domain" description="Thioredoxin" evidence="1">
    <location>
        <begin position="21"/>
        <end position="194"/>
    </location>
</feature>
<dbReference type="PROSITE" id="PS51352">
    <property type="entry name" value="THIOREDOXIN_2"/>
    <property type="match status" value="1"/>
</dbReference>
<dbReference type="Pfam" id="PF00578">
    <property type="entry name" value="AhpC-TSA"/>
    <property type="match status" value="1"/>
</dbReference>